<reference evidence="2" key="1">
    <citation type="journal article" date="2011" name="Genetics">
        <title>Massive changes in genome architecture accompany the transition to self-fertility in the filamentous fungus Neurospora tetrasperma.</title>
        <authorList>
            <person name="Ellison C.E."/>
            <person name="Stajich J.E."/>
            <person name="Jacobson D.J."/>
            <person name="Natvig D.O."/>
            <person name="Lapidus A."/>
            <person name="Foster B."/>
            <person name="Aerts A."/>
            <person name="Riley R."/>
            <person name="Lindquist E.A."/>
            <person name="Grigoriev I.V."/>
            <person name="Taylor J.W."/>
        </authorList>
    </citation>
    <scope>NUCLEOTIDE SEQUENCE [LARGE SCALE GENOMIC DNA]</scope>
    <source>
        <strain evidence="2">FGSC 2508 / P0657</strain>
    </source>
</reference>
<evidence type="ECO:0000313" key="2">
    <source>
        <dbReference type="Proteomes" id="UP000008065"/>
    </source>
</evidence>
<dbReference type="AlphaFoldDB" id="F8MCV4"/>
<dbReference type="VEuPathDB" id="FungiDB:NEUTE1DRAFT_116074"/>
<dbReference type="GeneID" id="20822936"/>
<accession>F8MCV4</accession>
<dbReference type="RefSeq" id="XP_009848426.1">
    <property type="nucleotide sequence ID" value="XM_009850124.1"/>
</dbReference>
<evidence type="ECO:0000313" key="1">
    <source>
        <dbReference type="EMBL" id="EGO61352.1"/>
    </source>
</evidence>
<dbReference type="Proteomes" id="UP000008065">
    <property type="component" value="Unassembled WGS sequence"/>
</dbReference>
<sequence>GRPYTQQSRSKVTILVQSIGLHRRPHSRDHNDNICLKWVGSRFFVQRNRGRKKRQRSSGVQKDWKSHSRYLRGWQLYITYICISSESNGRRRRDHLSIVSC</sequence>
<organism evidence="1 2">
    <name type="scientific">Neurospora tetrasperma (strain FGSC 2508 / ATCC MYA-4615 / P0657)</name>
    <dbReference type="NCBI Taxonomy" id="510951"/>
    <lineage>
        <taxon>Eukaryota</taxon>
        <taxon>Fungi</taxon>
        <taxon>Dikarya</taxon>
        <taxon>Ascomycota</taxon>
        <taxon>Pezizomycotina</taxon>
        <taxon>Sordariomycetes</taxon>
        <taxon>Sordariomycetidae</taxon>
        <taxon>Sordariales</taxon>
        <taxon>Sordariaceae</taxon>
        <taxon>Neurospora</taxon>
    </lineage>
</organism>
<dbReference type="EMBL" id="GL891302">
    <property type="protein sequence ID" value="EGO61352.1"/>
    <property type="molecule type" value="Genomic_DNA"/>
</dbReference>
<proteinExistence type="predicted"/>
<name>F8MCV4_NEUT8</name>
<feature type="non-terminal residue" evidence="1">
    <location>
        <position position="1"/>
    </location>
</feature>
<dbReference type="HOGENOM" id="CLU_2298372_0_0_1"/>
<keyword evidence="2" id="KW-1185">Reference proteome</keyword>
<protein>
    <submittedName>
        <fullName evidence="1">Uncharacterized protein</fullName>
    </submittedName>
</protein>
<gene>
    <name evidence="1" type="ORF">NEUTE1DRAFT_116074</name>
</gene>
<dbReference type="KEGG" id="nte:NEUTE1DRAFT116074"/>